<dbReference type="GO" id="GO:0005829">
    <property type="term" value="C:cytosol"/>
    <property type="evidence" value="ECO:0007669"/>
    <property type="project" value="TreeGrafter"/>
</dbReference>
<evidence type="ECO:0000313" key="3">
    <source>
        <dbReference type="EMBL" id="QNQ08627.1"/>
    </source>
</evidence>
<evidence type="ECO:0000259" key="2">
    <source>
        <dbReference type="PROSITE" id="PS50943"/>
    </source>
</evidence>
<gene>
    <name evidence="3" type="ORF">H3Z74_18035</name>
</gene>
<dbReference type="SMART" id="SM00530">
    <property type="entry name" value="HTH_XRE"/>
    <property type="match status" value="1"/>
</dbReference>
<dbReference type="Pfam" id="PF01381">
    <property type="entry name" value="HTH_3"/>
    <property type="match status" value="1"/>
</dbReference>
<dbReference type="Pfam" id="PF07883">
    <property type="entry name" value="Cupin_2"/>
    <property type="match status" value="1"/>
</dbReference>
<dbReference type="Gene3D" id="1.10.260.40">
    <property type="entry name" value="lambda repressor-like DNA-binding domains"/>
    <property type="match status" value="1"/>
</dbReference>
<organism evidence="3 4">
    <name type="scientific">Sphingomonas alpina</name>
    <dbReference type="NCBI Taxonomy" id="653931"/>
    <lineage>
        <taxon>Bacteria</taxon>
        <taxon>Pseudomonadati</taxon>
        <taxon>Pseudomonadota</taxon>
        <taxon>Alphaproteobacteria</taxon>
        <taxon>Sphingomonadales</taxon>
        <taxon>Sphingomonadaceae</taxon>
        <taxon>Sphingomonas</taxon>
    </lineage>
</organism>
<reference evidence="3 4" key="1">
    <citation type="submission" date="2020-09" db="EMBL/GenBank/DDBJ databases">
        <title>Sphingomonas sp., a new species isolated from pork steak.</title>
        <authorList>
            <person name="Heidler von Heilborn D."/>
        </authorList>
    </citation>
    <scope>NUCLEOTIDE SEQUENCE [LARGE SCALE GENOMIC DNA]</scope>
    <source>
        <strain evidence="4">S8-3T</strain>
    </source>
</reference>
<feature type="domain" description="HTH cro/C1-type" evidence="2">
    <location>
        <begin position="13"/>
        <end position="67"/>
    </location>
</feature>
<dbReference type="InterPro" id="IPR013096">
    <property type="entry name" value="Cupin_2"/>
</dbReference>
<dbReference type="EMBL" id="CP061038">
    <property type="protein sequence ID" value="QNQ08627.1"/>
    <property type="molecule type" value="Genomic_DNA"/>
</dbReference>
<dbReference type="Gene3D" id="2.60.120.10">
    <property type="entry name" value="Jelly Rolls"/>
    <property type="match status" value="1"/>
</dbReference>
<dbReference type="SUPFAM" id="SSF47413">
    <property type="entry name" value="lambda repressor-like DNA-binding domains"/>
    <property type="match status" value="1"/>
</dbReference>
<dbReference type="InterPro" id="IPR001387">
    <property type="entry name" value="Cro/C1-type_HTH"/>
</dbReference>
<dbReference type="InterPro" id="IPR010982">
    <property type="entry name" value="Lambda_DNA-bd_dom_sf"/>
</dbReference>
<keyword evidence="4" id="KW-1185">Reference proteome</keyword>
<dbReference type="PROSITE" id="PS50943">
    <property type="entry name" value="HTH_CROC1"/>
    <property type="match status" value="1"/>
</dbReference>
<dbReference type="RefSeq" id="WP_187760955.1">
    <property type="nucleotide sequence ID" value="NZ_CP061038.1"/>
</dbReference>
<dbReference type="InterPro" id="IPR050807">
    <property type="entry name" value="TransReg_Diox_bact_type"/>
</dbReference>
<dbReference type="InterPro" id="IPR014710">
    <property type="entry name" value="RmlC-like_jellyroll"/>
</dbReference>
<accession>A0A7H0LG24</accession>
<dbReference type="GO" id="GO:0003700">
    <property type="term" value="F:DNA-binding transcription factor activity"/>
    <property type="evidence" value="ECO:0007669"/>
    <property type="project" value="TreeGrafter"/>
</dbReference>
<keyword evidence="1" id="KW-0238">DNA-binding</keyword>
<evidence type="ECO:0000313" key="4">
    <source>
        <dbReference type="Proteomes" id="UP000516148"/>
    </source>
</evidence>
<sequence length="187" mass="19976">MSDFGSPQIGPALQHSRKKAGMTLDVLAHASGVSRSMLSQIERGQTNPTVATVWALAQALKIDVSELMGGARPERRPHIEVASPSFTPEIRTEDGACVLRILSPADRADSLEWYEIRFAVGGKLTSAPHAHGTREHLTVLDGELRVTLEGAEQIVGIGATARYPADISHEISNMGPDPARALLVVIG</sequence>
<protein>
    <submittedName>
        <fullName evidence="3">Helix-turn-helix transcriptional regulator</fullName>
    </submittedName>
</protein>
<dbReference type="KEGG" id="spap:H3Z74_18035"/>
<dbReference type="CDD" id="cd00093">
    <property type="entry name" value="HTH_XRE"/>
    <property type="match status" value="1"/>
</dbReference>
<dbReference type="PANTHER" id="PTHR46797:SF1">
    <property type="entry name" value="METHYLPHOSPHONATE SYNTHASE"/>
    <property type="match status" value="1"/>
</dbReference>
<proteinExistence type="predicted"/>
<dbReference type="GO" id="GO:0003677">
    <property type="term" value="F:DNA binding"/>
    <property type="evidence" value="ECO:0007669"/>
    <property type="project" value="UniProtKB-KW"/>
</dbReference>
<evidence type="ECO:0000256" key="1">
    <source>
        <dbReference type="ARBA" id="ARBA00023125"/>
    </source>
</evidence>
<dbReference type="AlphaFoldDB" id="A0A7H0LG24"/>
<dbReference type="InterPro" id="IPR011051">
    <property type="entry name" value="RmlC_Cupin_sf"/>
</dbReference>
<dbReference type="CDD" id="cd02209">
    <property type="entry name" value="cupin_XRE_C"/>
    <property type="match status" value="1"/>
</dbReference>
<dbReference type="Proteomes" id="UP000516148">
    <property type="component" value="Chromosome"/>
</dbReference>
<name>A0A7H0LG24_9SPHN</name>
<dbReference type="SUPFAM" id="SSF51182">
    <property type="entry name" value="RmlC-like cupins"/>
    <property type="match status" value="1"/>
</dbReference>
<dbReference type="PANTHER" id="PTHR46797">
    <property type="entry name" value="HTH-TYPE TRANSCRIPTIONAL REGULATOR"/>
    <property type="match status" value="1"/>
</dbReference>